<reference evidence="10" key="1">
    <citation type="submission" date="2017-02" db="UniProtKB">
        <authorList>
            <consortium name="WormBaseParasite"/>
        </authorList>
    </citation>
    <scope>IDENTIFICATION</scope>
</reference>
<evidence type="ECO:0000313" key="9">
    <source>
        <dbReference type="Proteomes" id="UP000274756"/>
    </source>
</evidence>
<dbReference type="Proteomes" id="UP000038040">
    <property type="component" value="Unplaced"/>
</dbReference>
<evidence type="ECO:0000259" key="6">
    <source>
        <dbReference type="PROSITE" id="PS50801"/>
    </source>
</evidence>
<dbReference type="Proteomes" id="UP000274756">
    <property type="component" value="Unassembled WGS sequence"/>
</dbReference>
<accession>A0A0N4UPH9</accession>
<dbReference type="OrthoDB" id="288203at2759"/>
<feature type="domain" description="STAS" evidence="6">
    <location>
        <begin position="241"/>
        <end position="399"/>
    </location>
</feature>
<evidence type="ECO:0000313" key="8">
    <source>
        <dbReference type="Proteomes" id="UP000038040"/>
    </source>
</evidence>
<dbReference type="InterPro" id="IPR036513">
    <property type="entry name" value="STAS_dom_sf"/>
</dbReference>
<evidence type="ECO:0000256" key="3">
    <source>
        <dbReference type="ARBA" id="ARBA00022989"/>
    </source>
</evidence>
<dbReference type="Gene3D" id="3.30.750.24">
    <property type="entry name" value="STAS domain"/>
    <property type="match status" value="1"/>
</dbReference>
<gene>
    <name evidence="7" type="ORF">DME_LOCUS3447</name>
</gene>
<keyword evidence="2 5" id="KW-0812">Transmembrane</keyword>
<organism evidence="8 10">
    <name type="scientific">Dracunculus medinensis</name>
    <name type="common">Guinea worm</name>
    <dbReference type="NCBI Taxonomy" id="318479"/>
    <lineage>
        <taxon>Eukaryota</taxon>
        <taxon>Metazoa</taxon>
        <taxon>Ecdysozoa</taxon>
        <taxon>Nematoda</taxon>
        <taxon>Chromadorea</taxon>
        <taxon>Rhabditida</taxon>
        <taxon>Spirurina</taxon>
        <taxon>Dracunculoidea</taxon>
        <taxon>Dracunculidae</taxon>
        <taxon>Dracunculus</taxon>
    </lineage>
</organism>
<evidence type="ECO:0000313" key="10">
    <source>
        <dbReference type="WBParaSite" id="DME_0000986601-mRNA-1"/>
    </source>
</evidence>
<dbReference type="PANTHER" id="PTHR11814">
    <property type="entry name" value="SULFATE TRANSPORTER"/>
    <property type="match status" value="1"/>
</dbReference>
<dbReference type="InterPro" id="IPR011547">
    <property type="entry name" value="SLC26A/SulP_dom"/>
</dbReference>
<dbReference type="Pfam" id="PF01740">
    <property type="entry name" value="STAS"/>
    <property type="match status" value="1"/>
</dbReference>
<evidence type="ECO:0000313" key="7">
    <source>
        <dbReference type="EMBL" id="VDN53474.1"/>
    </source>
</evidence>
<protein>
    <submittedName>
        <fullName evidence="10">STAS domain-containing protein</fullName>
    </submittedName>
</protein>
<evidence type="ECO:0000256" key="4">
    <source>
        <dbReference type="ARBA" id="ARBA00023136"/>
    </source>
</evidence>
<feature type="transmembrane region" description="Helical" evidence="5">
    <location>
        <begin position="27"/>
        <end position="49"/>
    </location>
</feature>
<evidence type="ECO:0000256" key="2">
    <source>
        <dbReference type="ARBA" id="ARBA00022692"/>
    </source>
</evidence>
<proteinExistence type="predicted"/>
<evidence type="ECO:0000256" key="1">
    <source>
        <dbReference type="ARBA" id="ARBA00004141"/>
    </source>
</evidence>
<keyword evidence="4 5" id="KW-0472">Membrane</keyword>
<dbReference type="PROSITE" id="PS50801">
    <property type="entry name" value="STAS"/>
    <property type="match status" value="1"/>
</dbReference>
<dbReference type="GO" id="GO:0016020">
    <property type="term" value="C:membrane"/>
    <property type="evidence" value="ECO:0007669"/>
    <property type="project" value="UniProtKB-SubCell"/>
</dbReference>
<dbReference type="InterPro" id="IPR001902">
    <property type="entry name" value="SLC26A/SulP_fam"/>
</dbReference>
<dbReference type="CDD" id="cd07042">
    <property type="entry name" value="STAS_SulP_like_sulfate_transporter"/>
    <property type="match status" value="1"/>
</dbReference>
<feature type="transmembrane region" description="Helical" evidence="5">
    <location>
        <begin position="185"/>
        <end position="217"/>
    </location>
</feature>
<dbReference type="Pfam" id="PF00916">
    <property type="entry name" value="Sulfate_transp"/>
    <property type="match status" value="1"/>
</dbReference>
<name>A0A0N4UPH9_DRAME</name>
<dbReference type="SUPFAM" id="SSF52091">
    <property type="entry name" value="SpoIIaa-like"/>
    <property type="match status" value="1"/>
</dbReference>
<comment type="subcellular location">
    <subcellularLocation>
        <location evidence="1">Membrane</location>
        <topology evidence="1">Multi-pass membrane protein</topology>
    </subcellularLocation>
</comment>
<keyword evidence="3 5" id="KW-1133">Transmembrane helix</keyword>
<dbReference type="STRING" id="318479.A0A0N4UPH9"/>
<dbReference type="AlphaFoldDB" id="A0A0N4UPH9"/>
<dbReference type="InterPro" id="IPR002645">
    <property type="entry name" value="STAS_dom"/>
</dbReference>
<dbReference type="EMBL" id="UYYG01000134">
    <property type="protein sequence ID" value="VDN53474.1"/>
    <property type="molecule type" value="Genomic_DNA"/>
</dbReference>
<feature type="transmembrane region" description="Helical" evidence="5">
    <location>
        <begin position="117"/>
        <end position="135"/>
    </location>
</feature>
<dbReference type="GO" id="GO:0055085">
    <property type="term" value="P:transmembrane transport"/>
    <property type="evidence" value="ECO:0007669"/>
    <property type="project" value="InterPro"/>
</dbReference>
<dbReference type="WBParaSite" id="DME_0000986601-mRNA-1">
    <property type="protein sequence ID" value="DME_0000986601-mRNA-1"/>
    <property type="gene ID" value="DME_0000986601"/>
</dbReference>
<sequence length="496" mass="56832">MPESNSRVNSILILVGKELLNPKLSKLLPAPLPFELILVVLAVICSYSLKLEETYNVKVVGTIQAGLPRAELPNSELILYVIEDAIEIAFVIVAVHLSMCKIFSRRYNYKTDNNQELFAIGIAGVISSIFLTYPVSSALGRSTVNAESGCKTQCILAVIIIFSLKNIFRKAEELNELWIVSKWDFAIWMVSFFSTVATDVMWGLSISVAFALLTVIFRTQWPNWYILSQLTGTNDYRDCGRYGRVAEIDSIRIFRFDAPLLFTNVDHFRDAADKATFCPEKCIAALDHILQVRTVNKVKKIQKKRRLRKSFSESSETGIYGSKKNVRHLIVDCSGFTFIDIMSIRSLIELFKNMDKDGIHTYFAGIKAPIRDMLDKFGFYNFVSNEYFYPTINDAVQCALMKEEIRRCRNIVRKKMLLNRLSKPAFVKEMDQYLMDETKLNSAMSPVGINRRMLKVLYKPILKNLNEITNKNLTKSEEIHTQNEQKIPETEFYKTI</sequence>
<evidence type="ECO:0000256" key="5">
    <source>
        <dbReference type="SAM" id="Phobius"/>
    </source>
</evidence>
<keyword evidence="9" id="KW-1185">Reference proteome</keyword>
<reference evidence="7 9" key="2">
    <citation type="submission" date="2018-11" db="EMBL/GenBank/DDBJ databases">
        <authorList>
            <consortium name="Pathogen Informatics"/>
        </authorList>
    </citation>
    <scope>NUCLEOTIDE SEQUENCE [LARGE SCALE GENOMIC DNA]</scope>
</reference>